<dbReference type="InterPro" id="IPR008979">
    <property type="entry name" value="Galactose-bd-like_sf"/>
</dbReference>
<evidence type="ECO:0000259" key="1">
    <source>
        <dbReference type="PROSITE" id="PS50055"/>
    </source>
</evidence>
<dbReference type="Gene3D" id="2.60.120.260">
    <property type="entry name" value="Galactose-binding domain-like"/>
    <property type="match status" value="1"/>
</dbReference>
<dbReference type="KEGG" id="cvn:111113761"/>
<sequence length="439" mass="49572">MSRFYHISIFSVDKYIVYLKSPFPDRGNFINAIHASTYMRNNGLIVTQYPPLGDAVDFLRLVLDNKSDTIICMDPLSEIQSCNTWLPEPSSTKKVVPYEVLFKSERQTDVKVTNIGIVNIEALAQPVVIVEPKGPLRTTGGSQGTLHLRSLVSYAIDASTENPIIIIDRDGASLSGVFCAVFNSVQQINMDDSVDVFTTVRQLQTRRPEFCSTLNDYWLIYRTLRDYIGTTTEKNIALNKVAWQAHPYGDTNYAADRAVDGRTSDLSLWGGECVVSNHGHDSSEWRVDLGIVLGIHHVNILYVTNNDPWDKGNFYATNFMGFSVYISNTTNKEDGILCFKDTNYTIETIPNPVNITCPCNGRYVIYYNNRTHKPYPDDYSMYAYNDLCEVEVFGCEIGYYGFGCKQRCPSPCSTENYTCNIVTGVCPEVDIFRVFLYSQ</sequence>
<dbReference type="InterPro" id="IPR000242">
    <property type="entry name" value="PTP_cat"/>
</dbReference>
<dbReference type="GO" id="GO:0004725">
    <property type="term" value="F:protein tyrosine phosphatase activity"/>
    <property type="evidence" value="ECO:0007669"/>
    <property type="project" value="InterPro"/>
</dbReference>
<dbReference type="SUPFAM" id="SSF52799">
    <property type="entry name" value="(Phosphotyrosine protein) phosphatases II"/>
    <property type="match status" value="1"/>
</dbReference>
<dbReference type="SUPFAM" id="SSF49785">
    <property type="entry name" value="Galactose-binding domain-like"/>
    <property type="match status" value="1"/>
</dbReference>
<dbReference type="AlphaFoldDB" id="A0A8B8BWK9"/>
<dbReference type="PANTHER" id="PTHR19134">
    <property type="entry name" value="RECEPTOR-TYPE TYROSINE-PROTEIN PHOSPHATASE"/>
    <property type="match status" value="1"/>
</dbReference>
<dbReference type="InterPro" id="IPR050348">
    <property type="entry name" value="Protein-Tyr_Phosphatase"/>
</dbReference>
<protein>
    <submittedName>
        <fullName evidence="3">Receptor-type tyrosine-protein phosphatase U-like</fullName>
    </submittedName>
</protein>
<dbReference type="GeneID" id="111113761"/>
<dbReference type="Gene3D" id="3.90.190.10">
    <property type="entry name" value="Protein tyrosine phosphatase superfamily"/>
    <property type="match status" value="1"/>
</dbReference>
<evidence type="ECO:0000313" key="2">
    <source>
        <dbReference type="Proteomes" id="UP000694844"/>
    </source>
</evidence>
<dbReference type="InterPro" id="IPR003595">
    <property type="entry name" value="Tyr_Pase_cat"/>
</dbReference>
<dbReference type="Pfam" id="PF00102">
    <property type="entry name" value="Y_phosphatase"/>
    <property type="match status" value="1"/>
</dbReference>
<evidence type="ECO:0000313" key="3">
    <source>
        <dbReference type="RefSeq" id="XP_022307757.1"/>
    </source>
</evidence>
<dbReference type="Proteomes" id="UP000694844">
    <property type="component" value="Chromosome 9"/>
</dbReference>
<accession>A0A8B8BWK9</accession>
<name>A0A8B8BWK9_CRAVI</name>
<reference evidence="3" key="1">
    <citation type="submission" date="2025-08" db="UniProtKB">
        <authorList>
            <consortium name="RefSeq"/>
        </authorList>
    </citation>
    <scope>IDENTIFICATION</scope>
    <source>
        <tissue evidence="3">Whole sample</tissue>
    </source>
</reference>
<dbReference type="SMART" id="SM00194">
    <property type="entry name" value="PTPc"/>
    <property type="match status" value="1"/>
</dbReference>
<dbReference type="InterPro" id="IPR029021">
    <property type="entry name" value="Prot-tyrosine_phosphatase-like"/>
</dbReference>
<keyword evidence="2" id="KW-1185">Reference proteome</keyword>
<gene>
    <name evidence="3" type="primary">LOC111113761</name>
</gene>
<proteinExistence type="predicted"/>
<dbReference type="SMART" id="SM00404">
    <property type="entry name" value="PTPc_motif"/>
    <property type="match status" value="1"/>
</dbReference>
<organism evidence="2 3">
    <name type="scientific">Crassostrea virginica</name>
    <name type="common">Eastern oyster</name>
    <dbReference type="NCBI Taxonomy" id="6565"/>
    <lineage>
        <taxon>Eukaryota</taxon>
        <taxon>Metazoa</taxon>
        <taxon>Spiralia</taxon>
        <taxon>Lophotrochozoa</taxon>
        <taxon>Mollusca</taxon>
        <taxon>Bivalvia</taxon>
        <taxon>Autobranchia</taxon>
        <taxon>Pteriomorphia</taxon>
        <taxon>Ostreida</taxon>
        <taxon>Ostreoidea</taxon>
        <taxon>Ostreidae</taxon>
        <taxon>Crassostrea</taxon>
    </lineage>
</organism>
<dbReference type="RefSeq" id="XP_022307757.1">
    <property type="nucleotide sequence ID" value="XM_022452049.1"/>
</dbReference>
<dbReference type="PROSITE" id="PS50055">
    <property type="entry name" value="TYR_PHOSPHATASE_PTP"/>
    <property type="match status" value="1"/>
</dbReference>
<feature type="domain" description="Tyrosine-protein phosphatase" evidence="1">
    <location>
        <begin position="1"/>
        <end position="227"/>
    </location>
</feature>
<dbReference type="PANTHER" id="PTHR19134:SF449">
    <property type="entry name" value="TYROSINE-PROTEIN PHOSPHATASE 1"/>
    <property type="match status" value="1"/>
</dbReference>
<dbReference type="OrthoDB" id="6141792at2759"/>